<proteinExistence type="predicted"/>
<evidence type="ECO:0000313" key="3">
    <source>
        <dbReference type="Proteomes" id="UP000294723"/>
    </source>
</evidence>
<keyword evidence="3" id="KW-1185">Reference proteome</keyword>
<dbReference type="Proteomes" id="UP000294723">
    <property type="component" value="Unassembled WGS sequence"/>
</dbReference>
<dbReference type="InterPro" id="IPR032710">
    <property type="entry name" value="NTF2-like_dom_sf"/>
</dbReference>
<dbReference type="AlphaFoldDB" id="A0A4R5B790"/>
<comment type="caution">
    <text evidence="2">The sequence shown here is derived from an EMBL/GenBank/DDBJ whole genome shotgun (WGS) entry which is preliminary data.</text>
</comment>
<dbReference type="SUPFAM" id="SSF54427">
    <property type="entry name" value="NTF2-like"/>
    <property type="match status" value="1"/>
</dbReference>
<accession>A0A4R5B790</accession>
<evidence type="ECO:0000259" key="1">
    <source>
        <dbReference type="Pfam" id="PF13577"/>
    </source>
</evidence>
<name>A0A4R5B790_9PSEU</name>
<dbReference type="EMBL" id="SMLA01000085">
    <property type="protein sequence ID" value="TDD80943.1"/>
    <property type="molecule type" value="Genomic_DNA"/>
</dbReference>
<gene>
    <name evidence="2" type="ORF">E1202_29795</name>
</gene>
<dbReference type="Gene3D" id="3.10.450.50">
    <property type="match status" value="1"/>
</dbReference>
<dbReference type="Pfam" id="PF13577">
    <property type="entry name" value="SnoaL_4"/>
    <property type="match status" value="1"/>
</dbReference>
<organism evidence="2 3">
    <name type="scientific">Saccharopolyspora karakumensis</name>
    <dbReference type="NCBI Taxonomy" id="2530386"/>
    <lineage>
        <taxon>Bacteria</taxon>
        <taxon>Bacillati</taxon>
        <taxon>Actinomycetota</taxon>
        <taxon>Actinomycetes</taxon>
        <taxon>Pseudonocardiales</taxon>
        <taxon>Pseudonocardiaceae</taxon>
        <taxon>Saccharopolyspora</taxon>
    </lineage>
</organism>
<sequence>MARELPTGDIAATVRAQTTVDHPGQDDVEAHLAMLRDMRDREAIRDLAVLYTRAVDDYDLEALLDMFTADGVFERRGKAAAGRDALRAAYTEAMRANRSMVHTPDSHVVQLLPGRRAVGWAAGHAELVMDSSTVLAAFRYEDEYRCADDRWLFARRSLTFKYALPADQLVDGLGRAERMRWPGGRATAADYPENLSTWAEFHS</sequence>
<feature type="domain" description="SnoaL-like" evidence="1">
    <location>
        <begin position="37"/>
        <end position="156"/>
    </location>
</feature>
<dbReference type="InterPro" id="IPR037401">
    <property type="entry name" value="SnoaL-like"/>
</dbReference>
<dbReference type="RefSeq" id="WP_132686645.1">
    <property type="nucleotide sequence ID" value="NZ_SMLA01000085.1"/>
</dbReference>
<evidence type="ECO:0000313" key="2">
    <source>
        <dbReference type="EMBL" id="TDD80943.1"/>
    </source>
</evidence>
<reference evidence="2 3" key="1">
    <citation type="submission" date="2019-03" db="EMBL/GenBank/DDBJ databases">
        <title>Draft genome sequences of novel Actinobacteria.</title>
        <authorList>
            <person name="Sahin N."/>
            <person name="Ay H."/>
            <person name="Saygin H."/>
        </authorList>
    </citation>
    <scope>NUCLEOTIDE SEQUENCE [LARGE SCALE GENOMIC DNA]</scope>
    <source>
        <strain evidence="2 3">5K548</strain>
    </source>
</reference>
<protein>
    <submittedName>
        <fullName evidence="2">Nuclear transport factor 2 family protein</fullName>
    </submittedName>
</protein>